<dbReference type="PANTHER" id="PTHR16148:SF14">
    <property type="entry name" value="MYND-TYPE DOMAIN-CONTAINING PROTEIN"/>
    <property type="match status" value="1"/>
</dbReference>
<keyword evidence="3" id="KW-1185">Reference proteome</keyword>
<feature type="region of interest" description="Disordered" evidence="1">
    <location>
        <begin position="124"/>
        <end position="154"/>
    </location>
</feature>
<dbReference type="VEuPathDB" id="TriTrypDB:ADEAN_000921300"/>
<evidence type="ECO:0000313" key="3">
    <source>
        <dbReference type="Proteomes" id="UP000515908"/>
    </source>
</evidence>
<proteinExistence type="predicted"/>
<evidence type="ECO:0000313" key="2">
    <source>
        <dbReference type="EMBL" id="CAD2221681.1"/>
    </source>
</evidence>
<organism evidence="2 3">
    <name type="scientific">Angomonas deanei</name>
    <dbReference type="NCBI Taxonomy" id="59799"/>
    <lineage>
        <taxon>Eukaryota</taxon>
        <taxon>Discoba</taxon>
        <taxon>Euglenozoa</taxon>
        <taxon>Kinetoplastea</taxon>
        <taxon>Metakinetoplastina</taxon>
        <taxon>Trypanosomatida</taxon>
        <taxon>Trypanosomatidae</taxon>
        <taxon>Strigomonadinae</taxon>
        <taxon>Angomonas</taxon>
    </lineage>
</organism>
<feature type="compositionally biased region" description="Low complexity" evidence="1">
    <location>
        <begin position="145"/>
        <end position="154"/>
    </location>
</feature>
<sequence>MAKLSLYPLELFTAQRIVDQLPPQNNNINNNNNNGPSLLTAEQLSKLLRTSQYLPFRGVDGSTHVASQQVLVTGVPPTWGASEVLGLMNRTTDGGATNCVVRRQNNDHQNNHKFSEGKETPVFASKAHNNNNNNNNGPAMPPPSTVYTNNSNSNNNTRGFEVTFATSQCAVKAILELNNCEIKGNNNNNSSHYKLVVEPVVSVDIVNSIKALELERKREKKEK</sequence>
<dbReference type="EMBL" id="LR877166">
    <property type="protein sequence ID" value="CAD2221681.1"/>
    <property type="molecule type" value="Genomic_DNA"/>
</dbReference>
<accession>A0A7G2CRQ7</accession>
<evidence type="ECO:0000256" key="1">
    <source>
        <dbReference type="SAM" id="MobiDB-lite"/>
    </source>
</evidence>
<name>A0A7G2CRQ7_9TRYP</name>
<dbReference type="Proteomes" id="UP000515908">
    <property type="component" value="Chromosome 22"/>
</dbReference>
<gene>
    <name evidence="2" type="ORF">ADEAN_000921300</name>
</gene>
<protein>
    <submittedName>
        <fullName evidence="2">Uncharacterized protein</fullName>
    </submittedName>
</protein>
<dbReference type="AlphaFoldDB" id="A0A7G2CRQ7"/>
<dbReference type="PANTHER" id="PTHR16148">
    <property type="entry name" value="NF-KAPPA-B-REPRESSING FACTOR-RELATED"/>
    <property type="match status" value="1"/>
</dbReference>
<reference evidence="2 3" key="1">
    <citation type="submission" date="2020-08" db="EMBL/GenBank/DDBJ databases">
        <authorList>
            <person name="Newling K."/>
            <person name="Davey J."/>
            <person name="Forrester S."/>
        </authorList>
    </citation>
    <scope>NUCLEOTIDE SEQUENCE [LARGE SCALE GENOMIC DNA]</scope>
    <source>
        <strain evidence="3">Crithidia deanei Carvalho (ATCC PRA-265)</strain>
    </source>
</reference>